<evidence type="ECO:0000259" key="3">
    <source>
        <dbReference type="Pfam" id="PF14244"/>
    </source>
</evidence>
<protein>
    <submittedName>
        <fullName evidence="5">Retrovirus-related Pol polyprotein from transposon TNT 1-94</fullName>
    </submittedName>
</protein>
<dbReference type="InterPro" id="IPR029472">
    <property type="entry name" value="Copia-like_N"/>
</dbReference>
<dbReference type="PANTHER" id="PTHR11439">
    <property type="entry name" value="GAG-POL-RELATED RETROTRANSPOSON"/>
    <property type="match status" value="1"/>
</dbReference>
<dbReference type="Gene3D" id="3.30.420.10">
    <property type="entry name" value="Ribonuclease H-like superfamily/Ribonuclease H"/>
    <property type="match status" value="1"/>
</dbReference>
<accession>A0A438IW79</accession>
<evidence type="ECO:0000313" key="6">
    <source>
        <dbReference type="Proteomes" id="UP000288805"/>
    </source>
</evidence>
<gene>
    <name evidence="5" type="primary">POLX_2355</name>
    <name evidence="5" type="ORF">CK203_022915</name>
</gene>
<dbReference type="EMBL" id="QGNW01000078">
    <property type="protein sequence ID" value="RVX01002.1"/>
    <property type="molecule type" value="Genomic_DNA"/>
</dbReference>
<reference evidence="5 6" key="1">
    <citation type="journal article" date="2018" name="PLoS Genet.">
        <title>Population sequencing reveals clonal diversity and ancestral inbreeding in the grapevine cultivar Chardonnay.</title>
        <authorList>
            <person name="Roach M.J."/>
            <person name="Johnson D.L."/>
            <person name="Bohlmann J."/>
            <person name="van Vuuren H.J."/>
            <person name="Jones S.J."/>
            <person name="Pretorius I.S."/>
            <person name="Schmidt S.A."/>
            <person name="Borneman A.R."/>
        </authorList>
    </citation>
    <scope>NUCLEOTIDE SEQUENCE [LARGE SCALE GENOMIC DNA]</scope>
    <source>
        <strain evidence="6">cv. Chardonnay</strain>
        <tissue evidence="5">Leaf</tissue>
    </source>
</reference>
<dbReference type="PANTHER" id="PTHR11439:SF467">
    <property type="entry name" value="INTEGRASE CATALYTIC DOMAIN-CONTAINING PROTEIN"/>
    <property type="match status" value="1"/>
</dbReference>
<dbReference type="Pfam" id="PF07727">
    <property type="entry name" value="RVT_2"/>
    <property type="match status" value="1"/>
</dbReference>
<dbReference type="SUPFAM" id="SSF53098">
    <property type="entry name" value="Ribonuclease H-like"/>
    <property type="match status" value="1"/>
</dbReference>
<dbReference type="InterPro" id="IPR036397">
    <property type="entry name" value="RNaseH_sf"/>
</dbReference>
<proteinExistence type="predicted"/>
<dbReference type="Pfam" id="PF25597">
    <property type="entry name" value="SH3_retrovirus"/>
    <property type="match status" value="1"/>
</dbReference>
<evidence type="ECO:0000259" key="4">
    <source>
        <dbReference type="Pfam" id="PF25597"/>
    </source>
</evidence>
<feature type="domain" description="Retrotransposon Copia-like N-terminal" evidence="3">
    <location>
        <begin position="49"/>
        <end position="83"/>
    </location>
</feature>
<feature type="domain" description="Retroviral polymerase SH3-like" evidence="4">
    <location>
        <begin position="527"/>
        <end position="589"/>
    </location>
</feature>
<dbReference type="Pfam" id="PF14244">
    <property type="entry name" value="Retrotran_gag_3"/>
    <property type="match status" value="1"/>
</dbReference>
<feature type="domain" description="Reverse transcriptase Ty1/copia-type" evidence="2">
    <location>
        <begin position="780"/>
        <end position="926"/>
    </location>
</feature>
<dbReference type="InterPro" id="IPR043502">
    <property type="entry name" value="DNA/RNA_pol_sf"/>
</dbReference>
<evidence type="ECO:0000313" key="5">
    <source>
        <dbReference type="EMBL" id="RVX01002.1"/>
    </source>
</evidence>
<organism evidence="5 6">
    <name type="scientific">Vitis vinifera</name>
    <name type="common">Grape</name>
    <dbReference type="NCBI Taxonomy" id="29760"/>
    <lineage>
        <taxon>Eukaryota</taxon>
        <taxon>Viridiplantae</taxon>
        <taxon>Streptophyta</taxon>
        <taxon>Embryophyta</taxon>
        <taxon>Tracheophyta</taxon>
        <taxon>Spermatophyta</taxon>
        <taxon>Magnoliopsida</taxon>
        <taxon>eudicotyledons</taxon>
        <taxon>Gunneridae</taxon>
        <taxon>Pentapetalae</taxon>
        <taxon>rosids</taxon>
        <taxon>Vitales</taxon>
        <taxon>Vitaceae</taxon>
        <taxon>Viteae</taxon>
        <taxon>Vitis</taxon>
    </lineage>
</organism>
<evidence type="ECO:0000256" key="1">
    <source>
        <dbReference type="SAM" id="MobiDB-lite"/>
    </source>
</evidence>
<dbReference type="CDD" id="cd09272">
    <property type="entry name" value="RNase_HI_RT_Ty1"/>
    <property type="match status" value="1"/>
</dbReference>
<dbReference type="AlphaFoldDB" id="A0A438IW79"/>
<sequence length="1115" mass="127472">METPPIGVEKHERGNSILTDLTTRMTQVPNHNQTQNQITSHEPATQIGIKLDGTNYALWSQIIEMYISGKDKLGYINGDLPQPLQTDLAFTKWRTENAVVKGWLINSMDPKLVSNFIRFSMAKAVWDNIVITYFDGTDTSQDRVYTFLDELDDRLDKIRADVLQIQPFPTVEQAYAQVRREDLRQSVMMMNEDTISGGAMLSRGGQKPQHQLSFQMPSNGKPNTATKPKSQGEEGGCTHCGNTKHTKETCFKLHGYPDWWHELKAKKKREASRGDNPGRAALMSVEPQLSLIPQQESSISTSEQIAQNDSGNQGYVFSCSKTGNHDGWIIDSGATDYMTFDPCDFSKATQPKQICIVNANGVTYPITGARTVALSPSFSLPNTLLDILTKEIIGRGTKREGLYYMDDFSYGRANNMYYVGVKERQIWLWHNRYFQEHGLHHEASCSQTPQQNSVAEHNNRHILEITHALLIAAYVPKRFWPDEVMIVVYLMNRLPSRVLHYKTPLQVFAQHVTLASILMLPPRKFGCVTYVHIHKNQRTKLDPCVVRCVFLGYAAHKKGYRCYDPATRRLYTTMDVTFIESKNFFTSQSSRFSLQGEMMSEEQNWENWLSFEETSNDIGEVQSREPMTILIDQRGEVENVEHVEAEIEQQPTRVYQNGEVMEIESEQPFYDLTVPQSDQSPENIPEVQVLNSLHNIYAGYKLPFMHNREQPPNLYSPDHGTSKSKYPISNHFSTQKLSEPFKALVHKLSADGVPDIVSEAMNNPKWIQAIEEEMKALQKNDAWALVPLPEGKKTVGCRWVFSIKHKADGSVEKYRARLVAKGYTQTYGVDYQENFSPVAKLNTMRVLISFAANLDWSLHQFDVKNVFLHGDLEEEVYMDIPPDFVSSTQGKVVCKLQKALYELKQSPRAWFGRFMRKHGFKQRNDEEEISKLQEHLTTEFEMKNLGGYQRLVGKLRYLSHTRPDIAYEVSLVSQFMHCPSENHMSAVTQTGQGTLLTENLHWATSHLWEAIWSLGGVKNIRLLEEIECSSQDTMNLFCDNKAAIVIAHNPVQHDHTKHVEVDRHFIKQKLEDKVIQFPFMKSEDQLADILTKVVSSKIFHNSLDKLGIDDIYAPT</sequence>
<dbReference type="InterPro" id="IPR012337">
    <property type="entry name" value="RNaseH-like_sf"/>
</dbReference>
<comment type="caution">
    <text evidence="5">The sequence shown here is derived from an EMBL/GenBank/DDBJ whole genome shotgun (WGS) entry which is preliminary data.</text>
</comment>
<dbReference type="SUPFAM" id="SSF56672">
    <property type="entry name" value="DNA/RNA polymerases"/>
    <property type="match status" value="1"/>
</dbReference>
<evidence type="ECO:0000259" key="2">
    <source>
        <dbReference type="Pfam" id="PF07727"/>
    </source>
</evidence>
<feature type="region of interest" description="Disordered" evidence="1">
    <location>
        <begin position="197"/>
        <end position="241"/>
    </location>
</feature>
<dbReference type="InterPro" id="IPR057670">
    <property type="entry name" value="SH3_retrovirus"/>
</dbReference>
<dbReference type="GO" id="GO:0003676">
    <property type="term" value="F:nucleic acid binding"/>
    <property type="evidence" value="ECO:0007669"/>
    <property type="project" value="InterPro"/>
</dbReference>
<dbReference type="InterPro" id="IPR013103">
    <property type="entry name" value="RVT_2"/>
</dbReference>
<dbReference type="Proteomes" id="UP000288805">
    <property type="component" value="Unassembled WGS sequence"/>
</dbReference>
<feature type="compositionally biased region" description="Polar residues" evidence="1">
    <location>
        <begin position="208"/>
        <end position="229"/>
    </location>
</feature>
<name>A0A438IW79_VITVI</name>